<dbReference type="AlphaFoldDB" id="A0A1J1IBU5"/>
<accession>A0A1J1IBU5</accession>
<reference evidence="1 2" key="1">
    <citation type="submission" date="2015-04" db="EMBL/GenBank/DDBJ databases">
        <authorList>
            <person name="Syromyatnikov M.Y."/>
            <person name="Popov V.N."/>
        </authorList>
    </citation>
    <scope>NUCLEOTIDE SEQUENCE [LARGE SCALE GENOMIC DNA]</scope>
</reference>
<keyword evidence="2" id="KW-1185">Reference proteome</keyword>
<gene>
    <name evidence="1" type="ORF">CLUMA_CG011129</name>
</gene>
<protein>
    <submittedName>
        <fullName evidence="1">CLUMA_CG011129, isoform A</fullName>
    </submittedName>
</protein>
<name>A0A1J1IBU5_9DIPT</name>
<sequence length="103" mass="12204">MLMSTEAFIDEALEKLNIYLRFNQRKSNLEMYEKAVIIVIHDDDVVPPLTFIHKLQCLSSTYATKFMNKALFRKHQHPLHNLAIHRIKNRFAKLIDQFVIKAH</sequence>
<evidence type="ECO:0000313" key="1">
    <source>
        <dbReference type="EMBL" id="CRK97749.1"/>
    </source>
</evidence>
<proteinExistence type="predicted"/>
<dbReference type="EMBL" id="CVRI01000047">
    <property type="protein sequence ID" value="CRK97749.1"/>
    <property type="molecule type" value="Genomic_DNA"/>
</dbReference>
<dbReference type="Proteomes" id="UP000183832">
    <property type="component" value="Unassembled WGS sequence"/>
</dbReference>
<evidence type="ECO:0000313" key="2">
    <source>
        <dbReference type="Proteomes" id="UP000183832"/>
    </source>
</evidence>
<organism evidence="1 2">
    <name type="scientific">Clunio marinus</name>
    <dbReference type="NCBI Taxonomy" id="568069"/>
    <lineage>
        <taxon>Eukaryota</taxon>
        <taxon>Metazoa</taxon>
        <taxon>Ecdysozoa</taxon>
        <taxon>Arthropoda</taxon>
        <taxon>Hexapoda</taxon>
        <taxon>Insecta</taxon>
        <taxon>Pterygota</taxon>
        <taxon>Neoptera</taxon>
        <taxon>Endopterygota</taxon>
        <taxon>Diptera</taxon>
        <taxon>Nematocera</taxon>
        <taxon>Chironomoidea</taxon>
        <taxon>Chironomidae</taxon>
        <taxon>Clunio</taxon>
    </lineage>
</organism>